<feature type="compositionally biased region" description="Polar residues" evidence="2">
    <location>
        <begin position="120"/>
        <end position="133"/>
    </location>
</feature>
<feature type="coiled-coil region" evidence="1">
    <location>
        <begin position="357"/>
        <end position="387"/>
    </location>
</feature>
<feature type="region of interest" description="Disordered" evidence="2">
    <location>
        <begin position="1"/>
        <end position="143"/>
    </location>
</feature>
<dbReference type="PANTHER" id="PTHR48190:SF2">
    <property type="entry name" value="PROGRAMMED CELL DEATH PROTEIN 7"/>
    <property type="match status" value="1"/>
</dbReference>
<reference evidence="3" key="2">
    <citation type="submission" date="2025-08" db="UniProtKB">
        <authorList>
            <consortium name="Ensembl"/>
        </authorList>
    </citation>
    <scope>IDENTIFICATION</scope>
</reference>
<dbReference type="PANTHER" id="PTHR48190">
    <property type="entry name" value="PROGRAMMED CELL DEATH PROTEIN 7"/>
    <property type="match status" value="1"/>
</dbReference>
<feature type="compositionally biased region" description="Pro residues" evidence="2">
    <location>
        <begin position="85"/>
        <end position="118"/>
    </location>
</feature>
<dbReference type="InterPro" id="IPR052831">
    <property type="entry name" value="Apoptosis_promoter"/>
</dbReference>
<accession>A0A672YAK6</accession>
<dbReference type="GeneID" id="115414805"/>
<name>A0A672YAK6_9TELE</name>
<sequence length="542" mass="61549">MDNSYHHAPPDTQQPQGYGSGYRETPYAANRLPPPPGNTGDSPLPDNTAPPAWGTTQGYNPHPYAFRNDYPPPPPPPGSFGGPLLAPPYPFDPTVPPPPFGCPPPPPPGHFPNIPPNAPVNTYSSTGTPSFQPNCRPGPQTGQFDVQTAVQSNQKHYEYQGFSDNGDVFSRRLGITTTTTQPQPEDESVVQKRQDEQWVKRFVEDKGKSCRNPPTPRPLQISVPDMRALLYGAARLVSRLSESCGALKLNLENECAWTDSYLQALEMKKELEDKLKLLSDGDSLQRLKTKLSRIAKTRERRMRGRKRRQVEEQHQEVQTAEKEAAIDKWRMKKIHEVEERKKEQELKLAADSVLCEVRKKQADVKRMQDVLRSLEKLRKLRKEAASRKGIFTEQESDEAFSGLLEKLRSVMKKRTAVYSAEEKALMVMLEGEQEEERRRDLERRVKKEKEKQLQRKRRVDAMLFGDEVPPDPGLQPFREYYTQAEHSLHALVQIRREWDSFLVPADHPDGTPVPQGWVLPDPPSDQAWSSALQSTDVDCDDL</sequence>
<dbReference type="OrthoDB" id="2289628at2759"/>
<dbReference type="RefSeq" id="XP_029983993.1">
    <property type="nucleotide sequence ID" value="XM_030128133.1"/>
</dbReference>
<dbReference type="AlphaFoldDB" id="A0A672YAK6"/>
<gene>
    <name evidence="3" type="primary">pdcd7</name>
</gene>
<evidence type="ECO:0000256" key="1">
    <source>
        <dbReference type="SAM" id="Coils"/>
    </source>
</evidence>
<keyword evidence="1" id="KW-0175">Coiled coil</keyword>
<proteinExistence type="predicted"/>
<organism evidence="3 4">
    <name type="scientific">Sphaeramia orbicularis</name>
    <name type="common">orbiculate cardinalfish</name>
    <dbReference type="NCBI Taxonomy" id="375764"/>
    <lineage>
        <taxon>Eukaryota</taxon>
        <taxon>Metazoa</taxon>
        <taxon>Chordata</taxon>
        <taxon>Craniata</taxon>
        <taxon>Vertebrata</taxon>
        <taxon>Euteleostomi</taxon>
        <taxon>Actinopterygii</taxon>
        <taxon>Neopterygii</taxon>
        <taxon>Teleostei</taxon>
        <taxon>Neoteleostei</taxon>
        <taxon>Acanthomorphata</taxon>
        <taxon>Gobiaria</taxon>
        <taxon>Kurtiformes</taxon>
        <taxon>Apogonoidei</taxon>
        <taxon>Apogonidae</taxon>
        <taxon>Apogoninae</taxon>
        <taxon>Sphaeramia</taxon>
    </lineage>
</organism>
<dbReference type="InParanoid" id="A0A672YAK6"/>
<protein>
    <recommendedName>
        <fullName evidence="5">Programmed cell death 7</fullName>
    </recommendedName>
</protein>
<feature type="region of interest" description="Disordered" evidence="2">
    <location>
        <begin position="503"/>
        <end position="542"/>
    </location>
</feature>
<dbReference type="CTD" id="10081"/>
<evidence type="ECO:0000256" key="2">
    <source>
        <dbReference type="SAM" id="MobiDB-lite"/>
    </source>
</evidence>
<dbReference type="InterPro" id="IPR031974">
    <property type="entry name" value="PDCD7"/>
</dbReference>
<reference evidence="3" key="3">
    <citation type="submission" date="2025-09" db="UniProtKB">
        <authorList>
            <consortium name="Ensembl"/>
        </authorList>
    </citation>
    <scope>IDENTIFICATION</scope>
</reference>
<evidence type="ECO:0000313" key="3">
    <source>
        <dbReference type="Ensembl" id="ENSSORP00005001349.1"/>
    </source>
</evidence>
<dbReference type="Pfam" id="PF16021">
    <property type="entry name" value="PDCD7"/>
    <property type="match status" value="1"/>
</dbReference>
<dbReference type="Proteomes" id="UP000472271">
    <property type="component" value="Chromosome 3"/>
</dbReference>
<feature type="compositionally biased region" description="Polar residues" evidence="2">
    <location>
        <begin position="526"/>
        <end position="536"/>
    </location>
</feature>
<evidence type="ECO:0008006" key="5">
    <source>
        <dbReference type="Google" id="ProtNLM"/>
    </source>
</evidence>
<keyword evidence="4" id="KW-1185">Reference proteome</keyword>
<evidence type="ECO:0000313" key="4">
    <source>
        <dbReference type="Proteomes" id="UP000472271"/>
    </source>
</evidence>
<dbReference type="GO" id="GO:0005689">
    <property type="term" value="C:U12-type spliceosomal complex"/>
    <property type="evidence" value="ECO:0007669"/>
    <property type="project" value="TreeGrafter"/>
</dbReference>
<dbReference type="Ensembl" id="ENSSORT00005001388.1">
    <property type="protein sequence ID" value="ENSSORP00005001349.1"/>
    <property type="gene ID" value="ENSSORG00005000798.1"/>
</dbReference>
<reference evidence="3" key="1">
    <citation type="submission" date="2019-06" db="EMBL/GenBank/DDBJ databases">
        <authorList>
            <consortium name="Wellcome Sanger Institute Data Sharing"/>
        </authorList>
    </citation>
    <scope>NUCLEOTIDE SEQUENCE [LARGE SCALE GENOMIC DNA]</scope>
</reference>